<evidence type="ECO:0000313" key="1">
    <source>
        <dbReference type="EMBL" id="VEL36225.1"/>
    </source>
</evidence>
<name>A0A448XGK9_9PLAT</name>
<proteinExistence type="predicted"/>
<dbReference type="EMBL" id="CAAALY010251707">
    <property type="protein sequence ID" value="VEL36225.1"/>
    <property type="molecule type" value="Genomic_DNA"/>
</dbReference>
<organism evidence="1 2">
    <name type="scientific">Protopolystoma xenopodis</name>
    <dbReference type="NCBI Taxonomy" id="117903"/>
    <lineage>
        <taxon>Eukaryota</taxon>
        <taxon>Metazoa</taxon>
        <taxon>Spiralia</taxon>
        <taxon>Lophotrochozoa</taxon>
        <taxon>Platyhelminthes</taxon>
        <taxon>Monogenea</taxon>
        <taxon>Polyopisthocotylea</taxon>
        <taxon>Polystomatidea</taxon>
        <taxon>Polystomatidae</taxon>
        <taxon>Protopolystoma</taxon>
    </lineage>
</organism>
<dbReference type="AlphaFoldDB" id="A0A448XGK9"/>
<comment type="caution">
    <text evidence="1">The sequence shown here is derived from an EMBL/GenBank/DDBJ whole genome shotgun (WGS) entry which is preliminary data.</text>
</comment>
<keyword evidence="2" id="KW-1185">Reference proteome</keyword>
<dbReference type="Proteomes" id="UP000784294">
    <property type="component" value="Unassembled WGS sequence"/>
</dbReference>
<evidence type="ECO:0000313" key="2">
    <source>
        <dbReference type="Proteomes" id="UP000784294"/>
    </source>
</evidence>
<reference evidence="1" key="1">
    <citation type="submission" date="2018-11" db="EMBL/GenBank/DDBJ databases">
        <authorList>
            <consortium name="Pathogen Informatics"/>
        </authorList>
    </citation>
    <scope>NUCLEOTIDE SEQUENCE</scope>
</reference>
<dbReference type="OrthoDB" id="68056at2759"/>
<gene>
    <name evidence="1" type="ORF">PXEA_LOCUS29665</name>
</gene>
<accession>A0A448XGK9</accession>
<protein>
    <submittedName>
        <fullName evidence="1">Uncharacterized protein</fullName>
    </submittedName>
</protein>
<sequence>MLLTATGGAVALVSELWPNQVSCLHRHHGNHCHVIFRWTDDRFKTDATDRAQVADHLGVTLIVAEMLRKPRQKYVSCWAEDDAETKQEAARQAGSKLDAIPPFGESSSIARRRRLQIGTDMTGIGMQYCHARLCSLEERFIKMGDASRFLSSDTISAPSPSRPSIDYSSLAQVVCQLSENSWSNLTSRTELVDLETTLKE</sequence>